<organism evidence="1">
    <name type="scientific">Nocardia globerula</name>
    <dbReference type="NCBI Taxonomy" id="1818"/>
    <lineage>
        <taxon>Bacteria</taxon>
        <taxon>Bacillati</taxon>
        <taxon>Actinomycetota</taxon>
        <taxon>Actinomycetes</taxon>
        <taxon>Mycobacteriales</taxon>
        <taxon>Nocardiaceae</taxon>
        <taxon>Nocardia</taxon>
    </lineage>
</organism>
<dbReference type="EMBL" id="VNIQ01000011">
    <property type="protein sequence ID" value="TYQ00820.1"/>
    <property type="molecule type" value="Genomic_DNA"/>
</dbReference>
<dbReference type="AlphaFoldDB" id="A0A652YI60"/>
<sequence>MLAERRRNEYTIIIRTAVDKWLRENGGLDGFVLPDTKFDGPTKCKAPLSYFDPTTTDGLWELANPYYRQVYRDSDPEFVEVAEAPQRVGLMSRVARMFRRDRKAESKLTRDGDNEMNTLKSGDKVVAVGDFGGILRRRIPAGSVGRVVQSGLGQNLRVSFIVKGDPGGHFGADEQVVVTVKDVDPVEELVSAPHPLKP</sequence>
<proteinExistence type="predicted"/>
<comment type="caution">
    <text evidence="1">The sequence shown here is derived from an EMBL/GenBank/DDBJ whole genome shotgun (WGS) entry which is preliminary data.</text>
</comment>
<name>A0A652YI60_NOCGL</name>
<protein>
    <submittedName>
        <fullName evidence="1">Uncharacterized protein</fullName>
    </submittedName>
</protein>
<reference evidence="1" key="1">
    <citation type="submission" date="2019-07" db="EMBL/GenBank/DDBJ databases">
        <title>Genomic Encyclopedia of Type Strains, Phase IV (KMG-IV): sequencing the most valuable type-strain genomes for metagenomic binning, comparative biology and taxonomic classification.</title>
        <authorList>
            <person name="Goeker M."/>
        </authorList>
    </citation>
    <scope>NUCLEOTIDE SEQUENCE</scope>
    <source>
        <strain evidence="1">DSM 44596</strain>
    </source>
</reference>
<evidence type="ECO:0000313" key="1">
    <source>
        <dbReference type="EMBL" id="TYQ00820.1"/>
    </source>
</evidence>
<accession>A0A652YI60</accession>
<gene>
    <name evidence="1" type="ORF">FNL38_11134</name>
</gene>